<protein>
    <submittedName>
        <fullName evidence="2">Retrovirus-related pol polyprotein</fullName>
    </submittedName>
</protein>
<dbReference type="InterPro" id="IPR054722">
    <property type="entry name" value="PolX-like_BBD"/>
</dbReference>
<keyword evidence="3" id="KW-1185">Reference proteome</keyword>
<evidence type="ECO:0000313" key="2">
    <source>
        <dbReference type="EMBL" id="MCI61838.1"/>
    </source>
</evidence>
<feature type="non-terminal residue" evidence="2">
    <location>
        <position position="63"/>
    </location>
</feature>
<dbReference type="Proteomes" id="UP000265520">
    <property type="component" value="Unassembled WGS sequence"/>
</dbReference>
<reference evidence="2 3" key="1">
    <citation type="journal article" date="2018" name="Front. Plant Sci.">
        <title>Red Clover (Trifolium pratense) and Zigzag Clover (T. medium) - A Picture of Genomic Similarities and Differences.</title>
        <authorList>
            <person name="Dluhosova J."/>
            <person name="Istvanek J."/>
            <person name="Nedelnik J."/>
            <person name="Repkova J."/>
        </authorList>
    </citation>
    <scope>NUCLEOTIDE SEQUENCE [LARGE SCALE GENOMIC DNA]</scope>
    <source>
        <strain evidence="3">cv. 10/8</strain>
        <tissue evidence="2">Leaf</tissue>
    </source>
</reference>
<evidence type="ECO:0000259" key="1">
    <source>
        <dbReference type="Pfam" id="PF22936"/>
    </source>
</evidence>
<comment type="caution">
    <text evidence="2">The sequence shown here is derived from an EMBL/GenBank/DDBJ whole genome shotgun (WGS) entry which is preliminary data.</text>
</comment>
<dbReference type="Pfam" id="PF22936">
    <property type="entry name" value="Pol_BBD"/>
    <property type="match status" value="1"/>
</dbReference>
<evidence type="ECO:0000313" key="3">
    <source>
        <dbReference type="Proteomes" id="UP000265520"/>
    </source>
</evidence>
<feature type="domain" description="Retrovirus-related Pol polyprotein from transposon TNT 1-94-like beta-barrel" evidence="1">
    <location>
        <begin position="1"/>
        <end position="63"/>
    </location>
</feature>
<sequence>MTAHREWLTSFDDSKKTSIKLADSRCLAAEGIGNIVIRGNDQKRVIIEDVLYVPDMNCNLMSI</sequence>
<accession>A0A392TLK6</accession>
<dbReference type="AlphaFoldDB" id="A0A392TLK6"/>
<dbReference type="EMBL" id="LXQA010607408">
    <property type="protein sequence ID" value="MCI61838.1"/>
    <property type="molecule type" value="Genomic_DNA"/>
</dbReference>
<organism evidence="2 3">
    <name type="scientific">Trifolium medium</name>
    <dbReference type="NCBI Taxonomy" id="97028"/>
    <lineage>
        <taxon>Eukaryota</taxon>
        <taxon>Viridiplantae</taxon>
        <taxon>Streptophyta</taxon>
        <taxon>Embryophyta</taxon>
        <taxon>Tracheophyta</taxon>
        <taxon>Spermatophyta</taxon>
        <taxon>Magnoliopsida</taxon>
        <taxon>eudicotyledons</taxon>
        <taxon>Gunneridae</taxon>
        <taxon>Pentapetalae</taxon>
        <taxon>rosids</taxon>
        <taxon>fabids</taxon>
        <taxon>Fabales</taxon>
        <taxon>Fabaceae</taxon>
        <taxon>Papilionoideae</taxon>
        <taxon>50 kb inversion clade</taxon>
        <taxon>NPAAA clade</taxon>
        <taxon>Hologalegina</taxon>
        <taxon>IRL clade</taxon>
        <taxon>Trifolieae</taxon>
        <taxon>Trifolium</taxon>
    </lineage>
</organism>
<proteinExistence type="predicted"/>
<name>A0A392TLK6_9FABA</name>